<keyword evidence="8" id="KW-0675">Receptor</keyword>
<dbReference type="KEGG" id="hro:HELRODRAFT_79669"/>
<feature type="binding site" evidence="10">
    <location>
        <position position="121"/>
    </location>
    <ligand>
        <name>ATP</name>
        <dbReference type="ChEBI" id="CHEBI:30616"/>
    </ligand>
</feature>
<evidence type="ECO:0000313" key="15">
    <source>
        <dbReference type="Proteomes" id="UP000015101"/>
    </source>
</evidence>
<evidence type="ECO:0000256" key="9">
    <source>
        <dbReference type="PIRSR" id="PIRSR000615-1"/>
    </source>
</evidence>
<evidence type="ECO:0000256" key="8">
    <source>
        <dbReference type="ARBA" id="ARBA00023170"/>
    </source>
</evidence>
<dbReference type="PANTHER" id="PTHR24416">
    <property type="entry name" value="TYROSINE-PROTEIN KINASE RECEPTOR"/>
    <property type="match status" value="1"/>
</dbReference>
<reference evidence="15" key="1">
    <citation type="submission" date="2012-12" db="EMBL/GenBank/DDBJ databases">
        <authorList>
            <person name="Hellsten U."/>
            <person name="Grimwood J."/>
            <person name="Chapman J.A."/>
            <person name="Shapiro H."/>
            <person name="Aerts A."/>
            <person name="Otillar R.P."/>
            <person name="Terry A.Y."/>
            <person name="Boore J.L."/>
            <person name="Simakov O."/>
            <person name="Marletaz F."/>
            <person name="Cho S.-J."/>
            <person name="Edsinger-Gonzales E."/>
            <person name="Havlak P."/>
            <person name="Kuo D.-H."/>
            <person name="Larsson T."/>
            <person name="Lv J."/>
            <person name="Arendt D."/>
            <person name="Savage R."/>
            <person name="Osoegawa K."/>
            <person name="de Jong P."/>
            <person name="Lindberg D.R."/>
            <person name="Seaver E.C."/>
            <person name="Weisblat D.A."/>
            <person name="Putnam N.H."/>
            <person name="Grigoriev I.V."/>
            <person name="Rokhsar D.S."/>
        </authorList>
    </citation>
    <scope>NUCLEOTIDE SEQUENCE</scope>
</reference>
<dbReference type="EMBL" id="KB096551">
    <property type="protein sequence ID" value="ESO04018.1"/>
    <property type="molecule type" value="Genomic_DNA"/>
</dbReference>
<dbReference type="OrthoDB" id="5984265at2759"/>
<dbReference type="Gene3D" id="1.10.510.10">
    <property type="entry name" value="Transferase(Phosphotransferase) domain 1"/>
    <property type="match status" value="1"/>
</dbReference>
<dbReference type="PIRSF" id="PIRSF000615">
    <property type="entry name" value="TyrPK_CSF1-R"/>
    <property type="match status" value="1"/>
</dbReference>
<organism evidence="14 15">
    <name type="scientific">Helobdella robusta</name>
    <name type="common">Californian leech</name>
    <dbReference type="NCBI Taxonomy" id="6412"/>
    <lineage>
        <taxon>Eukaryota</taxon>
        <taxon>Metazoa</taxon>
        <taxon>Spiralia</taxon>
        <taxon>Lophotrochozoa</taxon>
        <taxon>Annelida</taxon>
        <taxon>Clitellata</taxon>
        <taxon>Hirudinea</taxon>
        <taxon>Rhynchobdellida</taxon>
        <taxon>Glossiphoniidae</taxon>
        <taxon>Helobdella</taxon>
    </lineage>
</organism>
<dbReference type="PROSITE" id="PS00109">
    <property type="entry name" value="PROTEIN_KINASE_TYR"/>
    <property type="match status" value="1"/>
</dbReference>
<evidence type="ECO:0000256" key="11">
    <source>
        <dbReference type="PIRSR" id="PIRSR000615-3"/>
    </source>
</evidence>
<evidence type="ECO:0000256" key="5">
    <source>
        <dbReference type="ARBA" id="ARBA00022840"/>
    </source>
</evidence>
<dbReference type="InterPro" id="IPR001245">
    <property type="entry name" value="Ser-Thr/Tyr_kinase_cat_dom"/>
</dbReference>
<dbReference type="STRING" id="6412.T1G3S0"/>
<evidence type="ECO:0000256" key="4">
    <source>
        <dbReference type="ARBA" id="ARBA00022741"/>
    </source>
</evidence>
<dbReference type="InterPro" id="IPR000719">
    <property type="entry name" value="Prot_kinase_dom"/>
</dbReference>
<dbReference type="InterPro" id="IPR011009">
    <property type="entry name" value="Kinase-like_dom_sf"/>
</dbReference>
<keyword evidence="11" id="KW-0460">Magnesium</keyword>
<dbReference type="EMBL" id="AMQM01004442">
    <property type="status" value="NOT_ANNOTATED_CDS"/>
    <property type="molecule type" value="Genomic_DNA"/>
</dbReference>
<dbReference type="AlphaFoldDB" id="T1G3S0"/>
<evidence type="ECO:0000256" key="1">
    <source>
        <dbReference type="ARBA" id="ARBA00004370"/>
    </source>
</evidence>
<keyword evidence="5 10" id="KW-0067">ATP-binding</keyword>
<dbReference type="SMART" id="SM00219">
    <property type="entry name" value="TyrKc"/>
    <property type="match status" value="1"/>
</dbReference>
<dbReference type="Proteomes" id="UP000015101">
    <property type="component" value="Unassembled WGS sequence"/>
</dbReference>
<keyword evidence="11" id="KW-0479">Metal-binding</keyword>
<comment type="subcellular location">
    <subcellularLocation>
        <location evidence="1">Membrane</location>
    </subcellularLocation>
</comment>
<dbReference type="FunFam" id="1.10.510.10:FF:000462">
    <property type="entry name" value="Receptor tyrosine kinase"/>
    <property type="match status" value="1"/>
</dbReference>
<dbReference type="CDD" id="cd00192">
    <property type="entry name" value="PTKc"/>
    <property type="match status" value="1"/>
</dbReference>
<evidence type="ECO:0000256" key="3">
    <source>
        <dbReference type="ARBA" id="ARBA00022729"/>
    </source>
</evidence>
<reference evidence="13 15" key="2">
    <citation type="journal article" date="2013" name="Nature">
        <title>Insights into bilaterian evolution from three spiralian genomes.</title>
        <authorList>
            <person name="Simakov O."/>
            <person name="Marletaz F."/>
            <person name="Cho S.J."/>
            <person name="Edsinger-Gonzales E."/>
            <person name="Havlak P."/>
            <person name="Hellsten U."/>
            <person name="Kuo D.H."/>
            <person name="Larsson T."/>
            <person name="Lv J."/>
            <person name="Arendt D."/>
            <person name="Savage R."/>
            <person name="Osoegawa K."/>
            <person name="de Jong P."/>
            <person name="Grimwood J."/>
            <person name="Chapman J.A."/>
            <person name="Shapiro H."/>
            <person name="Aerts A."/>
            <person name="Otillar R.P."/>
            <person name="Terry A.Y."/>
            <person name="Boore J.L."/>
            <person name="Grigoriev I.V."/>
            <person name="Lindberg D.R."/>
            <person name="Seaver E.C."/>
            <person name="Weisblat D.A."/>
            <person name="Putnam N.H."/>
            <person name="Rokhsar D.S."/>
        </authorList>
    </citation>
    <scope>NUCLEOTIDE SEQUENCE</scope>
</reference>
<evidence type="ECO:0000256" key="6">
    <source>
        <dbReference type="ARBA" id="ARBA00022989"/>
    </source>
</evidence>
<keyword evidence="6" id="KW-1133">Transmembrane helix</keyword>
<dbReference type="InterPro" id="IPR020635">
    <property type="entry name" value="Tyr_kinase_cat_dom"/>
</dbReference>
<proteinExistence type="predicted"/>
<keyword evidence="3" id="KW-0732">Signal</keyword>
<evidence type="ECO:0000313" key="14">
    <source>
        <dbReference type="EnsemblMetazoa" id="HelroP79669"/>
    </source>
</evidence>
<dbReference type="GO" id="GO:0046872">
    <property type="term" value="F:metal ion binding"/>
    <property type="evidence" value="ECO:0007669"/>
    <property type="project" value="UniProtKB-KW"/>
</dbReference>
<evidence type="ECO:0000256" key="2">
    <source>
        <dbReference type="ARBA" id="ARBA00022692"/>
    </source>
</evidence>
<dbReference type="GO" id="GO:0008543">
    <property type="term" value="P:fibroblast growth factor receptor signaling pathway"/>
    <property type="evidence" value="ECO:0000318"/>
    <property type="project" value="GO_Central"/>
</dbReference>
<dbReference type="InterPro" id="IPR050122">
    <property type="entry name" value="RTK"/>
</dbReference>
<keyword evidence="15" id="KW-1185">Reference proteome</keyword>
<dbReference type="CTD" id="20215718"/>
<dbReference type="InterPro" id="IPR008266">
    <property type="entry name" value="Tyr_kinase_AS"/>
</dbReference>
<dbReference type="Pfam" id="PF07714">
    <property type="entry name" value="PK_Tyr_Ser-Thr"/>
    <property type="match status" value="1"/>
</dbReference>
<dbReference type="GeneID" id="20215718"/>
<dbReference type="eggNOG" id="KOG0200">
    <property type="taxonomic scope" value="Eukaryota"/>
</dbReference>
<dbReference type="GO" id="GO:0008284">
    <property type="term" value="P:positive regulation of cell population proliferation"/>
    <property type="evidence" value="ECO:0000318"/>
    <property type="project" value="GO_Central"/>
</dbReference>
<dbReference type="PRINTS" id="PR00109">
    <property type="entry name" value="TYRKINASE"/>
</dbReference>
<dbReference type="GO" id="GO:0004714">
    <property type="term" value="F:transmembrane receptor protein tyrosine kinase activity"/>
    <property type="evidence" value="ECO:0000318"/>
    <property type="project" value="GO_Central"/>
</dbReference>
<dbReference type="PANTHER" id="PTHR24416:SF550">
    <property type="entry name" value="FIBROBLAST GROWTH FACTOR RECEPTOR HOMOLOG 1-RELATED"/>
    <property type="match status" value="1"/>
</dbReference>
<dbReference type="GO" id="GO:0043235">
    <property type="term" value="C:receptor complex"/>
    <property type="evidence" value="ECO:0000318"/>
    <property type="project" value="GO_Central"/>
</dbReference>
<dbReference type="GO" id="GO:0043410">
    <property type="term" value="P:positive regulation of MAPK cascade"/>
    <property type="evidence" value="ECO:0000318"/>
    <property type="project" value="GO_Central"/>
</dbReference>
<gene>
    <name evidence="14" type="primary">20215718</name>
    <name evidence="13" type="ORF">HELRODRAFT_79669</name>
</gene>
<dbReference type="EnsemblMetazoa" id="HelroT79669">
    <property type="protein sequence ID" value="HelroP79669"/>
    <property type="gene ID" value="HelroG79669"/>
</dbReference>
<feature type="domain" description="Protein kinase" evidence="12">
    <location>
        <begin position="1"/>
        <end position="257"/>
    </location>
</feature>
<evidence type="ECO:0000259" key="12">
    <source>
        <dbReference type="PROSITE" id="PS50011"/>
    </source>
</evidence>
<dbReference type="GO" id="GO:0005886">
    <property type="term" value="C:plasma membrane"/>
    <property type="evidence" value="ECO:0000318"/>
    <property type="project" value="GO_Central"/>
</dbReference>
<protein>
    <recommendedName>
        <fullName evidence="12">Protein kinase domain-containing protein</fullName>
    </recommendedName>
</protein>
<feature type="binding site" evidence="11">
    <location>
        <position position="122"/>
    </location>
    <ligand>
        <name>Mg(2+)</name>
        <dbReference type="ChEBI" id="CHEBI:18420"/>
    </ligand>
</feature>
<accession>T1G3S0</accession>
<dbReference type="OMA" id="LICEHER"/>
<dbReference type="InParanoid" id="T1G3S0"/>
<dbReference type="RefSeq" id="XP_009017954.1">
    <property type="nucleotide sequence ID" value="XM_009019706.1"/>
</dbReference>
<evidence type="ECO:0000256" key="7">
    <source>
        <dbReference type="ARBA" id="ARBA00023136"/>
    </source>
</evidence>
<keyword evidence="2" id="KW-0812">Transmembrane</keyword>
<reference evidence="14" key="3">
    <citation type="submission" date="2015-06" db="UniProtKB">
        <authorList>
            <consortium name="EnsemblMetazoa"/>
        </authorList>
    </citation>
    <scope>IDENTIFICATION</scope>
</reference>
<feature type="active site" description="Proton acceptor" evidence="9">
    <location>
        <position position="117"/>
    </location>
</feature>
<sequence length="280" mass="32157">MKEKNGDGHQLVAVKLAKPGSSNEMMLWEEAKTMMKLEGNTNVLSMLGCCIRKGPILIVMEFAPYGNLRDFLRLKKPKTVYHEYHNQHLNYRTLLSFGRQVAKGMEFLALKQCIHRDLAARNVLVGNFLVLKIADFGLSRNICNQDYYKKTSKGRLPVKWMAPEVLFENICTLKSDIWSYGVLLWEIFTFGDSPYPGIPYKDFCNLLKEGYQMCKPQCASEEVYSIMKQCWTYDADARPSFSHIVPLFDGIISHLFSRVCHTSQIFNVIKSFTECTNSIC</sequence>
<evidence type="ECO:0000256" key="10">
    <source>
        <dbReference type="PIRSR" id="PIRSR000615-2"/>
    </source>
</evidence>
<feature type="binding site" evidence="11">
    <location>
        <position position="135"/>
    </location>
    <ligand>
        <name>Mg(2+)</name>
        <dbReference type="ChEBI" id="CHEBI:18420"/>
    </ligand>
</feature>
<name>T1G3S0_HELRO</name>
<dbReference type="GO" id="GO:0005524">
    <property type="term" value="F:ATP binding"/>
    <property type="evidence" value="ECO:0007669"/>
    <property type="project" value="UniProtKB-KW"/>
</dbReference>
<dbReference type="SUPFAM" id="SSF56112">
    <property type="entry name" value="Protein kinase-like (PK-like)"/>
    <property type="match status" value="1"/>
</dbReference>
<keyword evidence="4 10" id="KW-0547">Nucleotide-binding</keyword>
<dbReference type="HOGENOM" id="CLU_000288_7_40_1"/>
<dbReference type="PROSITE" id="PS50011">
    <property type="entry name" value="PROTEIN_KINASE_DOM"/>
    <property type="match status" value="1"/>
</dbReference>
<keyword evidence="7" id="KW-0472">Membrane</keyword>
<evidence type="ECO:0000313" key="13">
    <source>
        <dbReference type="EMBL" id="ESO04018.1"/>
    </source>
</evidence>